<feature type="transmembrane region" description="Helical" evidence="3">
    <location>
        <begin position="40"/>
        <end position="62"/>
    </location>
</feature>
<keyword evidence="3" id="KW-1133">Transmembrane helix</keyword>
<dbReference type="Proteomes" id="UP001445076">
    <property type="component" value="Unassembled WGS sequence"/>
</dbReference>
<name>A0AAW0XLX6_CHEQU</name>
<keyword evidence="3" id="KW-0812">Transmembrane</keyword>
<feature type="coiled-coil region" evidence="2">
    <location>
        <begin position="454"/>
        <end position="481"/>
    </location>
</feature>
<dbReference type="PANTHER" id="PTHR43173:SF28">
    <property type="entry name" value="AARF DOMAIN CONTAINING KINASE 5"/>
    <property type="match status" value="1"/>
</dbReference>
<feature type="domain" description="ABC1 atypical kinase-like" evidence="4">
    <location>
        <begin position="160"/>
        <end position="405"/>
    </location>
</feature>
<dbReference type="InterPro" id="IPR045307">
    <property type="entry name" value="ADCK1_dom"/>
</dbReference>
<evidence type="ECO:0000259" key="4">
    <source>
        <dbReference type="Pfam" id="PF03109"/>
    </source>
</evidence>
<keyword evidence="3" id="KW-0472">Membrane</keyword>
<evidence type="ECO:0000256" key="3">
    <source>
        <dbReference type="SAM" id="Phobius"/>
    </source>
</evidence>
<dbReference type="AlphaFoldDB" id="A0AAW0XLX6"/>
<dbReference type="SUPFAM" id="SSF56112">
    <property type="entry name" value="Protein kinase-like (PK-like)"/>
    <property type="match status" value="1"/>
</dbReference>
<reference evidence="5 6" key="1">
    <citation type="journal article" date="2024" name="BMC Genomics">
        <title>Genome assembly of redclaw crayfish (Cherax quadricarinatus) provides insights into its immune adaptation and hypoxia tolerance.</title>
        <authorList>
            <person name="Liu Z."/>
            <person name="Zheng J."/>
            <person name="Li H."/>
            <person name="Fang K."/>
            <person name="Wang S."/>
            <person name="He J."/>
            <person name="Zhou D."/>
            <person name="Weng S."/>
            <person name="Chi M."/>
            <person name="Gu Z."/>
            <person name="He J."/>
            <person name="Li F."/>
            <person name="Wang M."/>
        </authorList>
    </citation>
    <scope>NUCLEOTIDE SEQUENCE [LARGE SCALE GENOMIC DNA]</scope>
    <source>
        <strain evidence="5">ZL_2023a</strain>
    </source>
</reference>
<evidence type="ECO:0000313" key="6">
    <source>
        <dbReference type="Proteomes" id="UP001445076"/>
    </source>
</evidence>
<keyword evidence="2" id="KW-0175">Coiled coil</keyword>
<dbReference type="CDD" id="cd13969">
    <property type="entry name" value="ADCK1-like"/>
    <property type="match status" value="1"/>
</dbReference>
<proteinExistence type="inferred from homology"/>
<protein>
    <recommendedName>
        <fullName evidence="4">ABC1 atypical kinase-like domain-containing protein</fullName>
    </recommendedName>
</protein>
<sequence length="584" mass="66580">IMYAACSFLRPAWVTSRNTLKKYCTEVPATPKRRKRVLGLIGKISGGVVVAVPTAGGIYYALSDDITKRQTRVTVEGIGRFFRTLWIGMTISLDYQWAMYGLNTDSDEYEKAMSKAHQRSAERILEGCLKNGGLYIKLGQGLVSMNHVLPKEYVDTLRALQNKCLNRGWNEIGHLFQEDFGQSHKDMFAEFDDEPIAAASLAQVFRARTHGGDEVAVKVQYIDLQDRFKGDVATIEIILDIIQIMHHKFALKWVMKDLKGTLEQELDFINEGHNSERCAKDLAKFSYVHVPKVHWDLCSKRVLTAEFIHGHCVSDIGNIKEDGVTLEDVDKKLINAFAEQIFHTGFVHADPHPGNVLIRRSKHGGAEIVILDHGLYQCLPTSVRQPLCRLWKAIVLGNHKEMQKNSAQLGVTDGYRFFCMMVGQCYVPPSGSDKFEKRFFGNQGPKQFSRSNWKKMAKEDREKMKKRMEEARETLRKSFEDLPTELFLVLRNVNTVRAITRDHGDVVDRYTLMARSATRGAFVSPDATLSQRVQGLLEQFYFDYNLKKEALKVWVIKKVLYILYLLGRAPSMSKISEAMSEQTY</sequence>
<dbReference type="InterPro" id="IPR011009">
    <property type="entry name" value="Kinase-like_dom_sf"/>
</dbReference>
<evidence type="ECO:0000256" key="1">
    <source>
        <dbReference type="ARBA" id="ARBA00009670"/>
    </source>
</evidence>
<feature type="non-terminal residue" evidence="5">
    <location>
        <position position="1"/>
    </location>
</feature>
<dbReference type="PANTHER" id="PTHR43173">
    <property type="entry name" value="ABC1 FAMILY PROTEIN"/>
    <property type="match status" value="1"/>
</dbReference>
<dbReference type="EMBL" id="JARKIK010000019">
    <property type="protein sequence ID" value="KAK8745545.1"/>
    <property type="molecule type" value="Genomic_DNA"/>
</dbReference>
<comment type="similarity">
    <text evidence="1">Belongs to the protein kinase superfamily. ADCK protein kinase family.</text>
</comment>
<evidence type="ECO:0000256" key="2">
    <source>
        <dbReference type="SAM" id="Coils"/>
    </source>
</evidence>
<dbReference type="InterPro" id="IPR051130">
    <property type="entry name" value="Mito_struct-func_regulator"/>
</dbReference>
<dbReference type="Pfam" id="PF03109">
    <property type="entry name" value="ABC1"/>
    <property type="match status" value="1"/>
</dbReference>
<evidence type="ECO:0000313" key="5">
    <source>
        <dbReference type="EMBL" id="KAK8745545.1"/>
    </source>
</evidence>
<accession>A0AAW0XLX6</accession>
<gene>
    <name evidence="5" type="ORF">OTU49_000253</name>
</gene>
<dbReference type="InterPro" id="IPR004147">
    <property type="entry name" value="ABC1_dom"/>
</dbReference>
<comment type="caution">
    <text evidence="5">The sequence shown here is derived from an EMBL/GenBank/DDBJ whole genome shotgun (WGS) entry which is preliminary data.</text>
</comment>
<keyword evidence="6" id="KW-1185">Reference proteome</keyword>
<organism evidence="5 6">
    <name type="scientific">Cherax quadricarinatus</name>
    <name type="common">Australian red claw crayfish</name>
    <dbReference type="NCBI Taxonomy" id="27406"/>
    <lineage>
        <taxon>Eukaryota</taxon>
        <taxon>Metazoa</taxon>
        <taxon>Ecdysozoa</taxon>
        <taxon>Arthropoda</taxon>
        <taxon>Crustacea</taxon>
        <taxon>Multicrustacea</taxon>
        <taxon>Malacostraca</taxon>
        <taxon>Eumalacostraca</taxon>
        <taxon>Eucarida</taxon>
        <taxon>Decapoda</taxon>
        <taxon>Pleocyemata</taxon>
        <taxon>Astacidea</taxon>
        <taxon>Parastacoidea</taxon>
        <taxon>Parastacidae</taxon>
        <taxon>Cherax</taxon>
    </lineage>
</organism>